<keyword evidence="5" id="KW-1185">Reference proteome</keyword>
<evidence type="ECO:0000313" key="5">
    <source>
        <dbReference type="Proteomes" id="UP000247811"/>
    </source>
</evidence>
<dbReference type="InterPro" id="IPR027417">
    <property type="entry name" value="P-loop_NTPase"/>
</dbReference>
<dbReference type="InterPro" id="IPR003959">
    <property type="entry name" value="ATPase_AAA_core"/>
</dbReference>
<keyword evidence="2" id="KW-0547">Nucleotide-binding</keyword>
<gene>
    <name evidence="4" type="ORF">C7444_117107</name>
</gene>
<reference evidence="4 5" key="1">
    <citation type="submission" date="2018-05" db="EMBL/GenBank/DDBJ databases">
        <title>Genomic Encyclopedia of Type Strains, Phase IV (KMG-IV): sequencing the most valuable type-strain genomes for metagenomic binning, comparative biology and taxonomic classification.</title>
        <authorList>
            <person name="Goeker M."/>
        </authorList>
    </citation>
    <scope>NUCLEOTIDE SEQUENCE [LARGE SCALE GENOMIC DNA]</scope>
    <source>
        <strain evidence="4 5">DSM 566</strain>
    </source>
</reference>
<dbReference type="GO" id="GO:0005524">
    <property type="term" value="F:ATP binding"/>
    <property type="evidence" value="ECO:0007669"/>
    <property type="project" value="UniProtKB-KW"/>
</dbReference>
<feature type="domain" description="AAA+ ATPase" evidence="3">
    <location>
        <begin position="501"/>
        <end position="630"/>
    </location>
</feature>
<evidence type="ECO:0000256" key="1">
    <source>
        <dbReference type="ARBA" id="ARBA00006914"/>
    </source>
</evidence>
<dbReference type="EMBL" id="QJJS01000017">
    <property type="protein sequence ID" value="PXW93901.1"/>
    <property type="molecule type" value="Genomic_DNA"/>
</dbReference>
<dbReference type="InterPro" id="IPR003593">
    <property type="entry name" value="AAA+_ATPase"/>
</dbReference>
<protein>
    <submittedName>
        <fullName evidence="4">SpoVK/Ycf46/Vps4 family AAA+-type ATPase</fullName>
    </submittedName>
</protein>
<dbReference type="CDD" id="cd19481">
    <property type="entry name" value="RecA-like_protease"/>
    <property type="match status" value="1"/>
</dbReference>
<dbReference type="SMART" id="SM00382">
    <property type="entry name" value="AAA"/>
    <property type="match status" value="2"/>
</dbReference>
<name>A0A318GWA4_9BURK</name>
<dbReference type="RefSeq" id="WP_170130777.1">
    <property type="nucleotide sequence ID" value="NZ_QJJS01000017.1"/>
</dbReference>
<organism evidence="4 5">
    <name type="scientific">Sphaerotilus hippei</name>
    <dbReference type="NCBI Taxonomy" id="744406"/>
    <lineage>
        <taxon>Bacteria</taxon>
        <taxon>Pseudomonadati</taxon>
        <taxon>Pseudomonadota</taxon>
        <taxon>Betaproteobacteria</taxon>
        <taxon>Burkholderiales</taxon>
        <taxon>Sphaerotilaceae</taxon>
        <taxon>Sphaerotilus</taxon>
    </lineage>
</organism>
<accession>A0A318GWA4</accession>
<dbReference type="Pfam" id="PF00004">
    <property type="entry name" value="AAA"/>
    <property type="match status" value="2"/>
</dbReference>
<dbReference type="Gene3D" id="3.40.50.300">
    <property type="entry name" value="P-loop containing nucleotide triphosphate hydrolases"/>
    <property type="match status" value="2"/>
</dbReference>
<comment type="similarity">
    <text evidence="1 2">Belongs to the AAA ATPase family.</text>
</comment>
<keyword evidence="2" id="KW-0067">ATP-binding</keyword>
<feature type="domain" description="AAA+ ATPase" evidence="3">
    <location>
        <begin position="263"/>
        <end position="394"/>
    </location>
</feature>
<sequence>MPRRPRYTWLLRNAIKGREPVDGDADSPLLRLWLLRLLVPLYGHRQLILADDFSNEAVARAAGLQAWLPICLETFDPTAIRTHLRERHQAAETEAAQHPLLQRLPTILAGNVQRLGRLLSLTECESAVLVFLTQVHHNRLLDDACDLLGDLSSTRVEHALSVLLGNAPSEIGHALAREGILHRSGLVRLNRQGATNLRAKIELLSDSLADLMHSCAVDPMELLQDRVARCDPPQLALTDYPHLAPHLQILRPYLQQALNGGQRGVNVLLWGPPGTGKTQLARALAADLALPLFEVVSQDAEGDAIEGHTRLRAYRAAQTFLETRPALLAVDEMEDLFGVSMDMFNRARGKPKAWLNRALEINAVPTLWMSNSVDQLDPAFLRRFDLIIEMPIPPQDRRENILRSAGGDLLDAPRLARLASIEVLSPAVVARAAQVVRSVRDHLPGEQAPEAVERLIASTLKAQGHTHHAAAATHVGPAFCTEFLNADADMADVSRALALQPSARLCLAGPPGTGKSAYARWLASELGRPVLECRVSDLMSKWVGENERNVAAAFERADRDGAVLIIDEIDSFLGDRRHAEHEWESRLVNEMLVRIERFPGILVVTTNRLDHLDRAALRRFDLKVTFGPIRVHQAWTLLDRHCQLLGLPSPNEELRSRLGALSTLTPGDFSVVARQARFRPVTGPGAFVRALEYECRVKEGTKPSIGFTPGP</sequence>
<dbReference type="GO" id="GO:0016887">
    <property type="term" value="F:ATP hydrolysis activity"/>
    <property type="evidence" value="ECO:0007669"/>
    <property type="project" value="InterPro"/>
</dbReference>
<evidence type="ECO:0000313" key="4">
    <source>
        <dbReference type="EMBL" id="PXW93901.1"/>
    </source>
</evidence>
<dbReference type="PANTHER" id="PTHR23074:SF17">
    <property type="entry name" value="FIDGETIN-LIKE PROTEIN 1"/>
    <property type="match status" value="1"/>
</dbReference>
<dbReference type="InterPro" id="IPR050304">
    <property type="entry name" value="MT-severing_AAA_ATPase"/>
</dbReference>
<dbReference type="Proteomes" id="UP000247811">
    <property type="component" value="Unassembled WGS sequence"/>
</dbReference>
<dbReference type="PANTHER" id="PTHR23074">
    <property type="entry name" value="AAA DOMAIN-CONTAINING"/>
    <property type="match status" value="1"/>
</dbReference>
<dbReference type="PROSITE" id="PS00674">
    <property type="entry name" value="AAA"/>
    <property type="match status" value="1"/>
</dbReference>
<evidence type="ECO:0000256" key="2">
    <source>
        <dbReference type="RuleBase" id="RU003651"/>
    </source>
</evidence>
<evidence type="ECO:0000259" key="3">
    <source>
        <dbReference type="SMART" id="SM00382"/>
    </source>
</evidence>
<dbReference type="InterPro" id="IPR003960">
    <property type="entry name" value="ATPase_AAA_CS"/>
</dbReference>
<comment type="caution">
    <text evidence="4">The sequence shown here is derived from an EMBL/GenBank/DDBJ whole genome shotgun (WGS) entry which is preliminary data.</text>
</comment>
<dbReference type="SUPFAM" id="SSF52540">
    <property type="entry name" value="P-loop containing nucleoside triphosphate hydrolases"/>
    <property type="match status" value="2"/>
</dbReference>
<dbReference type="AlphaFoldDB" id="A0A318GWA4"/>
<proteinExistence type="inferred from homology"/>